<dbReference type="Pfam" id="PF04264">
    <property type="entry name" value="YceI"/>
    <property type="match status" value="1"/>
</dbReference>
<name>A0AAJ1EIJ8_9BACT</name>
<gene>
    <name evidence="2" type="ORF">K8G79_09465</name>
</gene>
<comment type="caution">
    <text evidence="2">The sequence shown here is derived from an EMBL/GenBank/DDBJ whole genome shotgun (WGS) entry which is preliminary data.</text>
</comment>
<proteinExistence type="predicted"/>
<accession>A0AAJ1EIJ8</accession>
<evidence type="ECO:0000313" key="2">
    <source>
        <dbReference type="EMBL" id="MBZ0160348.1"/>
    </source>
</evidence>
<reference evidence="2 3" key="1">
    <citation type="journal article" date="2021" name="bioRxiv">
        <title>Unraveling nitrogen, sulfur and carbon metabolic pathways and microbial community transcriptional responses to substrate deprivation and toxicity stresses in a bioreactor mimicking anoxic brackish coastal sediment conditions.</title>
        <authorList>
            <person name="Martins P.D."/>
            <person name="Echeveste M.J."/>
            <person name="Arshad A."/>
            <person name="Kurth J."/>
            <person name="Ouboter H."/>
            <person name="Jetten M.S.M."/>
            <person name="Welte C.U."/>
        </authorList>
    </citation>
    <scope>NUCLEOTIDE SEQUENCE [LARGE SCALE GENOMIC DNA]</scope>
    <source>
        <strain evidence="2">MAG_38</strain>
    </source>
</reference>
<dbReference type="AlphaFoldDB" id="A0AAJ1EIJ8"/>
<evidence type="ECO:0000259" key="1">
    <source>
        <dbReference type="Pfam" id="PF04264"/>
    </source>
</evidence>
<dbReference type="Proteomes" id="UP001197609">
    <property type="component" value="Unassembled WGS sequence"/>
</dbReference>
<dbReference type="InterPro" id="IPR007372">
    <property type="entry name" value="Lipid/polyisoprenoid-bd_YceI"/>
</dbReference>
<sequence>MQRWTFEPGHTSAEFCVRYMMVTHVRGHFKNVHGTLDRGGVIVGDDVAVTIDAEAILQP</sequence>
<dbReference type="SUPFAM" id="SSF101874">
    <property type="entry name" value="YceI-like"/>
    <property type="match status" value="1"/>
</dbReference>
<protein>
    <submittedName>
        <fullName evidence="2">YceI family protein</fullName>
    </submittedName>
</protein>
<evidence type="ECO:0000313" key="3">
    <source>
        <dbReference type="Proteomes" id="UP001197609"/>
    </source>
</evidence>
<feature type="domain" description="Lipid/polyisoprenoid-binding YceI-like" evidence="1">
    <location>
        <begin position="4"/>
        <end position="56"/>
    </location>
</feature>
<dbReference type="Gene3D" id="2.40.128.110">
    <property type="entry name" value="Lipid/polyisoprenoid-binding, YceI-like"/>
    <property type="match status" value="1"/>
</dbReference>
<dbReference type="EMBL" id="JAIOIU010000120">
    <property type="protein sequence ID" value="MBZ0160348.1"/>
    <property type="molecule type" value="Genomic_DNA"/>
</dbReference>
<organism evidence="2 3">
    <name type="scientific">Candidatus Methylomirabilis tolerans</name>
    <dbReference type="NCBI Taxonomy" id="3123416"/>
    <lineage>
        <taxon>Bacteria</taxon>
        <taxon>Candidatus Methylomirabilota</taxon>
        <taxon>Candidatus Methylomirabilia</taxon>
        <taxon>Candidatus Methylomirabilales</taxon>
        <taxon>Candidatus Methylomirabilaceae</taxon>
        <taxon>Candidatus Methylomirabilis</taxon>
    </lineage>
</organism>
<dbReference type="InterPro" id="IPR036761">
    <property type="entry name" value="TTHA0802/YceI-like_sf"/>
</dbReference>